<comment type="caution">
    <text evidence="1">The sequence shown here is derived from an EMBL/GenBank/DDBJ whole genome shotgun (WGS) entry which is preliminary data.</text>
</comment>
<evidence type="ECO:0000313" key="2">
    <source>
        <dbReference type="Proteomes" id="UP001362899"/>
    </source>
</evidence>
<accession>A0AAV5RN86</accession>
<evidence type="ECO:0000313" key="1">
    <source>
        <dbReference type="EMBL" id="GMM52121.1"/>
    </source>
</evidence>
<dbReference type="Proteomes" id="UP001362899">
    <property type="component" value="Unassembled WGS sequence"/>
</dbReference>
<protein>
    <submittedName>
        <fullName evidence="1">Uncharacterized protein</fullName>
    </submittedName>
</protein>
<dbReference type="EMBL" id="BTGC01000008">
    <property type="protein sequence ID" value="GMM52121.1"/>
    <property type="molecule type" value="Genomic_DNA"/>
</dbReference>
<sequence>MREDFANMYGKQNNIGVQTSQKAYNRYNYSGVHKARPQGTAYSDPHSVNHSMNAYQNKSFEQQRLADSIDQSVMLSPPYEEEQEEDNDSVVNHLNNPTEKDIVNSLQAIWSISEWPETRCKLMLERGIKLYQFERIDTNDLVKIYDFFNANSFCGMHKVVCLSYYILTIESFSRRPAKEEVMSRMAAALLSGVIALQNLADPRSRLAKSLEDLTTKIKYSWLKKLKSRLYICMNCCNALCDIFQRAQQVC</sequence>
<reference evidence="1 2" key="1">
    <citation type="journal article" date="2023" name="Elife">
        <title>Identification of key yeast species and microbe-microbe interactions impacting larval growth of Drosophila in the wild.</title>
        <authorList>
            <person name="Mure A."/>
            <person name="Sugiura Y."/>
            <person name="Maeda R."/>
            <person name="Honda K."/>
            <person name="Sakurai N."/>
            <person name="Takahashi Y."/>
            <person name="Watada M."/>
            <person name="Katoh T."/>
            <person name="Gotoh A."/>
            <person name="Gotoh Y."/>
            <person name="Taniguchi I."/>
            <person name="Nakamura K."/>
            <person name="Hayashi T."/>
            <person name="Katayama T."/>
            <person name="Uemura T."/>
            <person name="Hattori Y."/>
        </authorList>
    </citation>
    <scope>NUCLEOTIDE SEQUENCE [LARGE SCALE GENOMIC DNA]</scope>
    <source>
        <strain evidence="1 2">SB-73</strain>
    </source>
</reference>
<proteinExistence type="predicted"/>
<dbReference type="AlphaFoldDB" id="A0AAV5RN86"/>
<organism evidence="1 2">
    <name type="scientific">Starmerella bacillaris</name>
    <name type="common">Yeast</name>
    <name type="synonym">Candida zemplinina</name>
    <dbReference type="NCBI Taxonomy" id="1247836"/>
    <lineage>
        <taxon>Eukaryota</taxon>
        <taxon>Fungi</taxon>
        <taxon>Dikarya</taxon>
        <taxon>Ascomycota</taxon>
        <taxon>Saccharomycotina</taxon>
        <taxon>Dipodascomycetes</taxon>
        <taxon>Dipodascales</taxon>
        <taxon>Trichomonascaceae</taxon>
        <taxon>Starmerella</taxon>
    </lineage>
</organism>
<gene>
    <name evidence="1" type="ORF">DASB73_030840</name>
</gene>
<keyword evidence="2" id="KW-1185">Reference proteome</keyword>
<name>A0AAV5RN86_STABA</name>